<sequence length="327" mass="33985">MTDELRDGYDVVVVGGGSAGLNGALVLARARRTVLVVDAGQPRNAPAAGVHGLLGHEGVPPAELLTRGREEVRRYGGHVVAGEVTAAAGTDDRFVVELADGRRTTARRLLVTTGLSDVLPDVPGLAEHWGHEVLHCPYCHGWEVRDQAVAVLGSGPMSVHQALLFRQWTADLTYVSHTVPPTEEQAEQLAARGVRIVRGEAVGLEVDGRGRVSLRLVGGPTVEAQAVVVASRMVARTGFLASLGLRAVEHPGGVGEHLAADASGRSDVPGVWVAGNVTDLSAQVGAAASSGAWAAAQINADLVTEETREAVEAHRSRLLVGGGSRDG</sequence>
<dbReference type="AlphaFoldDB" id="A0A6J4M2Z4"/>
<keyword evidence="2 5" id="KW-0560">Oxidoreductase</keyword>
<organism evidence="5">
    <name type="scientific">uncultured Nocardioidaceae bacterium</name>
    <dbReference type="NCBI Taxonomy" id="253824"/>
    <lineage>
        <taxon>Bacteria</taxon>
        <taxon>Bacillati</taxon>
        <taxon>Actinomycetota</taxon>
        <taxon>Actinomycetes</taxon>
        <taxon>Propionibacteriales</taxon>
        <taxon>Nocardioidaceae</taxon>
        <taxon>environmental samples</taxon>
    </lineage>
</organism>
<protein>
    <submittedName>
        <fullName evidence="5">Thioredoxin reductase</fullName>
        <ecNumber evidence="5">1.8.1.9</ecNumber>
    </submittedName>
</protein>
<dbReference type="SUPFAM" id="SSF51905">
    <property type="entry name" value="FAD/NAD(P)-binding domain"/>
    <property type="match status" value="1"/>
</dbReference>
<keyword evidence="1" id="KW-0285">Flavoprotein</keyword>
<evidence type="ECO:0000259" key="4">
    <source>
        <dbReference type="Pfam" id="PF07992"/>
    </source>
</evidence>
<dbReference type="PANTHER" id="PTHR48105">
    <property type="entry name" value="THIOREDOXIN REDUCTASE 1-RELATED-RELATED"/>
    <property type="match status" value="1"/>
</dbReference>
<dbReference type="InterPro" id="IPR023753">
    <property type="entry name" value="FAD/NAD-binding_dom"/>
</dbReference>
<dbReference type="Pfam" id="PF07992">
    <property type="entry name" value="Pyr_redox_2"/>
    <property type="match status" value="1"/>
</dbReference>
<dbReference type="Gene3D" id="3.50.50.60">
    <property type="entry name" value="FAD/NAD(P)-binding domain"/>
    <property type="match status" value="2"/>
</dbReference>
<name>A0A6J4M2Z4_9ACTN</name>
<comment type="catalytic activity">
    <reaction evidence="3">
        <text>[thioredoxin]-dithiol + NADP(+) = [thioredoxin]-disulfide + NADPH + H(+)</text>
        <dbReference type="Rhea" id="RHEA:20345"/>
        <dbReference type="Rhea" id="RHEA-COMP:10698"/>
        <dbReference type="Rhea" id="RHEA-COMP:10700"/>
        <dbReference type="ChEBI" id="CHEBI:15378"/>
        <dbReference type="ChEBI" id="CHEBI:29950"/>
        <dbReference type="ChEBI" id="CHEBI:50058"/>
        <dbReference type="ChEBI" id="CHEBI:57783"/>
        <dbReference type="ChEBI" id="CHEBI:58349"/>
        <dbReference type="EC" id="1.8.1.9"/>
    </reaction>
</comment>
<dbReference type="EC" id="1.8.1.9" evidence="5"/>
<dbReference type="InterPro" id="IPR036188">
    <property type="entry name" value="FAD/NAD-bd_sf"/>
</dbReference>
<evidence type="ECO:0000256" key="2">
    <source>
        <dbReference type="ARBA" id="ARBA00023002"/>
    </source>
</evidence>
<reference evidence="5" key="1">
    <citation type="submission" date="2020-02" db="EMBL/GenBank/DDBJ databases">
        <authorList>
            <person name="Meier V. D."/>
        </authorList>
    </citation>
    <scope>NUCLEOTIDE SEQUENCE</scope>
    <source>
        <strain evidence="5">AVDCRST_MAG34</strain>
    </source>
</reference>
<proteinExistence type="predicted"/>
<feature type="domain" description="FAD/NAD(P)-binding" evidence="4">
    <location>
        <begin position="9"/>
        <end position="291"/>
    </location>
</feature>
<dbReference type="PRINTS" id="PR00368">
    <property type="entry name" value="FADPNR"/>
</dbReference>
<evidence type="ECO:0000256" key="3">
    <source>
        <dbReference type="ARBA" id="ARBA00048132"/>
    </source>
</evidence>
<gene>
    <name evidence="5" type="ORF">AVDCRST_MAG34-1337</name>
</gene>
<dbReference type="InterPro" id="IPR050097">
    <property type="entry name" value="Ferredoxin-NADP_redctase_2"/>
</dbReference>
<evidence type="ECO:0000256" key="1">
    <source>
        <dbReference type="ARBA" id="ARBA00022630"/>
    </source>
</evidence>
<evidence type="ECO:0000313" key="5">
    <source>
        <dbReference type="EMBL" id="CAA9347397.1"/>
    </source>
</evidence>
<dbReference type="EMBL" id="CADCUI010000031">
    <property type="protein sequence ID" value="CAA9347397.1"/>
    <property type="molecule type" value="Genomic_DNA"/>
</dbReference>
<accession>A0A6J4M2Z4</accession>
<dbReference type="PRINTS" id="PR00469">
    <property type="entry name" value="PNDRDTASEII"/>
</dbReference>
<dbReference type="GO" id="GO:0004791">
    <property type="term" value="F:thioredoxin-disulfide reductase (NADPH) activity"/>
    <property type="evidence" value="ECO:0007669"/>
    <property type="project" value="UniProtKB-EC"/>
</dbReference>